<dbReference type="GeneID" id="104586257"/>
<protein>
    <submittedName>
        <fullName evidence="3">Uncharacterized protein LOC104586257</fullName>
    </submittedName>
</protein>
<feature type="compositionally biased region" description="Basic residues" evidence="1">
    <location>
        <begin position="109"/>
        <end position="118"/>
    </location>
</feature>
<organism evidence="2 3">
    <name type="scientific">Nelumbo nucifera</name>
    <name type="common">Sacred lotus</name>
    <dbReference type="NCBI Taxonomy" id="4432"/>
    <lineage>
        <taxon>Eukaryota</taxon>
        <taxon>Viridiplantae</taxon>
        <taxon>Streptophyta</taxon>
        <taxon>Embryophyta</taxon>
        <taxon>Tracheophyta</taxon>
        <taxon>Spermatophyta</taxon>
        <taxon>Magnoliopsida</taxon>
        <taxon>Proteales</taxon>
        <taxon>Nelumbonaceae</taxon>
        <taxon>Nelumbo</taxon>
    </lineage>
</organism>
<dbReference type="Proteomes" id="UP000189703">
    <property type="component" value="Unplaced"/>
</dbReference>
<keyword evidence="2" id="KW-1185">Reference proteome</keyword>
<feature type="region of interest" description="Disordered" evidence="1">
    <location>
        <begin position="1"/>
        <end position="34"/>
    </location>
</feature>
<dbReference type="OrthoDB" id="163257at2759"/>
<evidence type="ECO:0000313" key="3">
    <source>
        <dbReference type="RefSeq" id="XP_010241730.1"/>
    </source>
</evidence>
<sequence>MLPRKKDDDRKSEKASIGTDHPESPIQRTSPMLEEVEYGPGRLRGEGYIIEHAQDKKPSVYEHERDSSLYEELQRRCLREGRKADEKKHSHLRNIEGSDRVYKIEVHKSGKKVGRKSRTGAYGSDFEENKKHKSKYMERRKHKRVDRNFLKTGS</sequence>
<name>A0A1U7Z381_NELNU</name>
<feature type="region of interest" description="Disordered" evidence="1">
    <location>
        <begin position="107"/>
        <end position="154"/>
    </location>
</feature>
<reference evidence="3" key="1">
    <citation type="submission" date="2025-08" db="UniProtKB">
        <authorList>
            <consortium name="RefSeq"/>
        </authorList>
    </citation>
    <scope>IDENTIFICATION</scope>
</reference>
<evidence type="ECO:0000256" key="1">
    <source>
        <dbReference type="SAM" id="MobiDB-lite"/>
    </source>
</evidence>
<feature type="compositionally biased region" description="Basic and acidic residues" evidence="1">
    <location>
        <begin position="1"/>
        <end position="14"/>
    </location>
</feature>
<dbReference type="RefSeq" id="XP_010241730.1">
    <property type="nucleotide sequence ID" value="XM_010243428.2"/>
</dbReference>
<dbReference type="KEGG" id="nnu:104586257"/>
<evidence type="ECO:0000313" key="2">
    <source>
        <dbReference type="Proteomes" id="UP000189703"/>
    </source>
</evidence>
<proteinExistence type="predicted"/>
<accession>A0A1U7Z381</accession>
<feature type="compositionally biased region" description="Basic residues" evidence="1">
    <location>
        <begin position="131"/>
        <end position="145"/>
    </location>
</feature>
<gene>
    <name evidence="3" type="primary">LOC104586257</name>
</gene>
<dbReference type="AlphaFoldDB" id="A0A1U7Z381"/>